<proteinExistence type="predicted"/>
<gene>
    <name evidence="2" type="ORF">M23134_06112</name>
</gene>
<evidence type="ECO:0000313" key="3">
    <source>
        <dbReference type="Proteomes" id="UP000004095"/>
    </source>
</evidence>
<sequence>MFFIKNEGFVYKCLIMRCLFLLRHHYFFYKKYIPLTFIILLPLVNT</sequence>
<keyword evidence="1" id="KW-1133">Transmembrane helix</keyword>
<keyword evidence="1" id="KW-0472">Membrane</keyword>
<keyword evidence="3" id="KW-1185">Reference proteome</keyword>
<evidence type="ECO:0000256" key="1">
    <source>
        <dbReference type="SAM" id="Phobius"/>
    </source>
</evidence>
<dbReference type="AlphaFoldDB" id="A1ZSK5"/>
<feature type="transmembrane region" description="Helical" evidence="1">
    <location>
        <begin position="26"/>
        <end position="44"/>
    </location>
</feature>
<comment type="caution">
    <text evidence="2">The sequence shown here is derived from an EMBL/GenBank/DDBJ whole genome shotgun (WGS) entry which is preliminary data.</text>
</comment>
<keyword evidence="1" id="KW-0812">Transmembrane</keyword>
<accession>A1ZSK5</accession>
<name>A1ZSK5_MICM2</name>
<dbReference type="EMBL" id="AAWS01000032">
    <property type="protein sequence ID" value="EAY26585.1"/>
    <property type="molecule type" value="Genomic_DNA"/>
</dbReference>
<dbReference type="Proteomes" id="UP000004095">
    <property type="component" value="Unassembled WGS sequence"/>
</dbReference>
<evidence type="ECO:0000313" key="2">
    <source>
        <dbReference type="EMBL" id="EAY26585.1"/>
    </source>
</evidence>
<reference evidence="2 3" key="1">
    <citation type="submission" date="2007-01" db="EMBL/GenBank/DDBJ databases">
        <authorList>
            <person name="Haygood M."/>
            <person name="Podell S."/>
            <person name="Anderson C."/>
            <person name="Hopkinson B."/>
            <person name="Roe K."/>
            <person name="Barbeau K."/>
            <person name="Gaasterland T."/>
            <person name="Ferriera S."/>
            <person name="Johnson J."/>
            <person name="Kravitz S."/>
            <person name="Beeson K."/>
            <person name="Sutton G."/>
            <person name="Rogers Y.-H."/>
            <person name="Friedman R."/>
            <person name="Frazier M."/>
            <person name="Venter J.C."/>
        </authorList>
    </citation>
    <scope>NUCLEOTIDE SEQUENCE [LARGE SCALE GENOMIC DNA]</scope>
    <source>
        <strain evidence="2 3">ATCC 23134</strain>
    </source>
</reference>
<organism evidence="2 3">
    <name type="scientific">Microscilla marina ATCC 23134</name>
    <dbReference type="NCBI Taxonomy" id="313606"/>
    <lineage>
        <taxon>Bacteria</taxon>
        <taxon>Pseudomonadati</taxon>
        <taxon>Bacteroidota</taxon>
        <taxon>Cytophagia</taxon>
        <taxon>Cytophagales</taxon>
        <taxon>Microscillaceae</taxon>
        <taxon>Microscilla</taxon>
    </lineage>
</organism>
<protein>
    <submittedName>
        <fullName evidence="2">Uncharacterized protein</fullName>
    </submittedName>
</protein>